<keyword evidence="3" id="KW-0249">Electron transport</keyword>
<dbReference type="InterPro" id="IPR012255">
    <property type="entry name" value="ETF_b"/>
</dbReference>
<sequence>MKLLVAIKAVRPELENVKESDGKAESVLVMDPFSEVALAAALQLKKNSGIVSEVVALTVALESAEPVLRTALALGADRATRVDVQAETPQQATQAMLPVVEQETPQLVLLGKQSSDGDHRQTGAMLATRLSYPFADGVESLTLSPSQAQVVRRTEWHELEQQLTLPAVLSADLRLAEPGFAALPQLLKARRMPIKHRSPAGSLATAPELEQARAEVTRQPQQVADVASLISKLKTEARVL</sequence>
<dbReference type="Pfam" id="PF01012">
    <property type="entry name" value="ETF"/>
    <property type="match status" value="1"/>
</dbReference>
<dbReference type="InterPro" id="IPR014729">
    <property type="entry name" value="Rossmann-like_a/b/a_fold"/>
</dbReference>
<dbReference type="PANTHER" id="PTHR21294">
    <property type="entry name" value="ELECTRON TRANSFER FLAVOPROTEIN BETA-SUBUNIT"/>
    <property type="match status" value="1"/>
</dbReference>
<organism evidence="5 6">
    <name type="scientific">Ferrimonas marina</name>
    <dbReference type="NCBI Taxonomy" id="299255"/>
    <lineage>
        <taxon>Bacteria</taxon>
        <taxon>Pseudomonadati</taxon>
        <taxon>Pseudomonadota</taxon>
        <taxon>Gammaproteobacteria</taxon>
        <taxon>Alteromonadales</taxon>
        <taxon>Ferrimonadaceae</taxon>
        <taxon>Ferrimonas</taxon>
    </lineage>
</organism>
<dbReference type="Proteomes" id="UP000184268">
    <property type="component" value="Unassembled WGS sequence"/>
</dbReference>
<keyword evidence="6" id="KW-1185">Reference proteome</keyword>
<evidence type="ECO:0000256" key="1">
    <source>
        <dbReference type="ARBA" id="ARBA00007557"/>
    </source>
</evidence>
<evidence type="ECO:0000313" key="6">
    <source>
        <dbReference type="Proteomes" id="UP000184268"/>
    </source>
</evidence>
<keyword evidence="2" id="KW-0813">Transport</keyword>
<evidence type="ECO:0000256" key="3">
    <source>
        <dbReference type="ARBA" id="ARBA00022982"/>
    </source>
</evidence>
<dbReference type="Gene3D" id="3.40.50.620">
    <property type="entry name" value="HUPs"/>
    <property type="match status" value="1"/>
</dbReference>
<dbReference type="OrthoDB" id="9781325at2"/>
<protein>
    <submittedName>
        <fullName evidence="5">Electron transfer flavoprotein beta subunit</fullName>
    </submittedName>
</protein>
<evidence type="ECO:0000259" key="4">
    <source>
        <dbReference type="SMART" id="SM00893"/>
    </source>
</evidence>
<dbReference type="STRING" id="299255.SAMN02745129_2875"/>
<dbReference type="InterPro" id="IPR014730">
    <property type="entry name" value="ETF_a/b_N"/>
</dbReference>
<accession>A0A1M5VN98</accession>
<name>A0A1M5VN98_9GAMM</name>
<dbReference type="RefSeq" id="WP_067656881.1">
    <property type="nucleotide sequence ID" value="NZ_FQXG01000004.1"/>
</dbReference>
<comment type="similarity">
    <text evidence="1">Belongs to the ETF beta-subunit/FixA family.</text>
</comment>
<evidence type="ECO:0000256" key="2">
    <source>
        <dbReference type="ARBA" id="ARBA00022448"/>
    </source>
</evidence>
<dbReference type="SMART" id="SM00893">
    <property type="entry name" value="ETF"/>
    <property type="match status" value="1"/>
</dbReference>
<dbReference type="AlphaFoldDB" id="A0A1M5VN98"/>
<dbReference type="PIRSF" id="PIRSF000090">
    <property type="entry name" value="Beta-ETF"/>
    <property type="match status" value="1"/>
</dbReference>
<dbReference type="EMBL" id="FQXG01000004">
    <property type="protein sequence ID" value="SHH76732.1"/>
    <property type="molecule type" value="Genomic_DNA"/>
</dbReference>
<gene>
    <name evidence="5" type="ORF">SAMN02745129_2875</name>
</gene>
<dbReference type="PANTHER" id="PTHR21294:SF8">
    <property type="entry name" value="ELECTRON TRANSFER FLAVOPROTEIN SUBUNIT BETA"/>
    <property type="match status" value="1"/>
</dbReference>
<dbReference type="GO" id="GO:0009055">
    <property type="term" value="F:electron transfer activity"/>
    <property type="evidence" value="ECO:0007669"/>
    <property type="project" value="InterPro"/>
</dbReference>
<evidence type="ECO:0000313" key="5">
    <source>
        <dbReference type="EMBL" id="SHH76732.1"/>
    </source>
</evidence>
<reference evidence="5 6" key="1">
    <citation type="submission" date="2016-11" db="EMBL/GenBank/DDBJ databases">
        <authorList>
            <person name="Jaros S."/>
            <person name="Januszkiewicz K."/>
            <person name="Wedrychowicz H."/>
        </authorList>
    </citation>
    <scope>NUCLEOTIDE SEQUENCE [LARGE SCALE GENOMIC DNA]</scope>
    <source>
        <strain evidence="5 6">DSM 16917</strain>
    </source>
</reference>
<dbReference type="SUPFAM" id="SSF52402">
    <property type="entry name" value="Adenine nucleotide alpha hydrolases-like"/>
    <property type="match status" value="1"/>
</dbReference>
<proteinExistence type="inferred from homology"/>
<feature type="domain" description="Electron transfer flavoprotein alpha/beta-subunit N-terminal" evidence="4">
    <location>
        <begin position="21"/>
        <end position="206"/>
    </location>
</feature>